<evidence type="ECO:0000256" key="4">
    <source>
        <dbReference type="ARBA" id="ARBA00016432"/>
    </source>
</evidence>
<dbReference type="GO" id="GO:0016491">
    <property type="term" value="F:oxidoreductase activity"/>
    <property type="evidence" value="ECO:0007669"/>
    <property type="project" value="UniProtKB-KW"/>
</dbReference>
<evidence type="ECO:0000256" key="8">
    <source>
        <dbReference type="ARBA" id="ARBA00025240"/>
    </source>
</evidence>
<dbReference type="InterPro" id="IPR026759">
    <property type="entry name" value="P33MONOX"/>
</dbReference>
<evidence type="ECO:0000313" key="10">
    <source>
        <dbReference type="Proteomes" id="UP000551758"/>
    </source>
</evidence>
<evidence type="ECO:0000256" key="5">
    <source>
        <dbReference type="ARBA" id="ARBA00022490"/>
    </source>
</evidence>
<organism evidence="9 10">
    <name type="scientific">Diceros bicornis minor</name>
    <name type="common">South-central black rhinoceros</name>
    <dbReference type="NCBI Taxonomy" id="77932"/>
    <lineage>
        <taxon>Eukaryota</taxon>
        <taxon>Metazoa</taxon>
        <taxon>Chordata</taxon>
        <taxon>Craniata</taxon>
        <taxon>Vertebrata</taxon>
        <taxon>Euteleostomi</taxon>
        <taxon>Mammalia</taxon>
        <taxon>Eutheria</taxon>
        <taxon>Laurasiatheria</taxon>
        <taxon>Perissodactyla</taxon>
        <taxon>Rhinocerotidae</taxon>
        <taxon>Diceros</taxon>
    </lineage>
</organism>
<gene>
    <name evidence="9" type="ORF">HPG69_007803</name>
</gene>
<dbReference type="PANTHER" id="PTHR28342:SF1">
    <property type="entry name" value="MONOOXYGENASE P33MONOX-RELATED"/>
    <property type="match status" value="1"/>
</dbReference>
<keyword evidence="5" id="KW-0963">Cytoplasm</keyword>
<sequence>MALREPKGPALESSGPLGKMSLPRRIYHRAFSHDDALQDPTPVDKVPVVKARATHVIMNSLITKQTHKSIQCFEQKAGLRNASCTPPQTFPPRRSNLPGPIPAPWILEVEIRTETHQINGASSNQDPSRSLIEFFHPGYKGAQKPSPMGLIQIQAA</sequence>
<evidence type="ECO:0000256" key="2">
    <source>
        <dbReference type="ARBA" id="ARBA00008758"/>
    </source>
</evidence>
<name>A0A7J7EAV9_DICBM</name>
<protein>
    <recommendedName>
        <fullName evidence="4">Putative monooxygenase p33MONOX</fullName>
    </recommendedName>
</protein>
<comment type="subunit">
    <text evidence="3">Interacts with NELFB, NOL12 and PRNP.</text>
</comment>
<proteinExistence type="inferred from homology"/>
<evidence type="ECO:0000256" key="6">
    <source>
        <dbReference type="ARBA" id="ARBA00022857"/>
    </source>
</evidence>
<dbReference type="Proteomes" id="UP000551758">
    <property type="component" value="Unassembled WGS sequence"/>
</dbReference>
<reference evidence="9 10" key="1">
    <citation type="journal article" date="2020" name="Mol. Biol. Evol.">
        <title>Interspecific Gene Flow and the Evolution of Specialization in Black and White Rhinoceros.</title>
        <authorList>
            <person name="Moodley Y."/>
            <person name="Westbury M.V."/>
            <person name="Russo I.M."/>
            <person name="Gopalakrishnan S."/>
            <person name="Rakotoarivelo A."/>
            <person name="Olsen R.A."/>
            <person name="Prost S."/>
            <person name="Tunstall T."/>
            <person name="Ryder O.A."/>
            <person name="Dalen L."/>
            <person name="Bruford M.W."/>
        </authorList>
    </citation>
    <scope>NUCLEOTIDE SEQUENCE [LARGE SCALE GENOMIC DNA]</scope>
    <source>
        <strain evidence="9">SBR-YM</strain>
        <tissue evidence="9">Skin</tissue>
    </source>
</reference>
<evidence type="ECO:0000256" key="1">
    <source>
        <dbReference type="ARBA" id="ARBA00004496"/>
    </source>
</evidence>
<keyword evidence="7" id="KW-0560">Oxidoreductase</keyword>
<dbReference type="PANTHER" id="PTHR28342">
    <property type="entry name" value="MONOOXYGENASE P33MONOX-RELATED"/>
    <property type="match status" value="1"/>
</dbReference>
<dbReference type="Pfam" id="PF15302">
    <property type="entry name" value="P33MONOX"/>
    <property type="match status" value="1"/>
</dbReference>
<dbReference type="GO" id="GO:0005737">
    <property type="term" value="C:cytoplasm"/>
    <property type="evidence" value="ECO:0007669"/>
    <property type="project" value="UniProtKB-SubCell"/>
</dbReference>
<accession>A0A7J7EAV9</accession>
<keyword evidence="10" id="KW-1185">Reference proteome</keyword>
<keyword evidence="6" id="KW-0521">NADP</keyword>
<evidence type="ECO:0000256" key="7">
    <source>
        <dbReference type="ARBA" id="ARBA00023002"/>
    </source>
</evidence>
<dbReference type="AlphaFoldDB" id="A0A7J7EAV9"/>
<dbReference type="EMBL" id="JACDTQ010003801">
    <property type="protein sequence ID" value="KAF5912813.1"/>
    <property type="molecule type" value="Genomic_DNA"/>
</dbReference>
<comment type="similarity">
    <text evidence="2">Belongs to the P33MONOX family.</text>
</comment>
<comment type="caution">
    <text evidence="9">The sequence shown here is derived from an EMBL/GenBank/DDBJ whole genome shotgun (WGS) entry which is preliminary data.</text>
</comment>
<comment type="subcellular location">
    <subcellularLocation>
        <location evidence="1">Cytoplasm</location>
    </subcellularLocation>
</comment>
<evidence type="ECO:0000256" key="3">
    <source>
        <dbReference type="ARBA" id="ARBA00011791"/>
    </source>
</evidence>
<comment type="function">
    <text evidence="8">Potential NADPH-dependent oxidoreductase. May be involved in the regulation of neuronal survival, differentiation and axonal outgrowth.</text>
</comment>
<evidence type="ECO:0000313" key="9">
    <source>
        <dbReference type="EMBL" id="KAF5912813.1"/>
    </source>
</evidence>